<comment type="caution">
    <text evidence="3">The sequence shown here is derived from an EMBL/GenBank/DDBJ whole genome shotgun (WGS) entry which is preliminary data.</text>
</comment>
<evidence type="ECO:0000313" key="3">
    <source>
        <dbReference type="EMBL" id="KAA9133792.1"/>
    </source>
</evidence>
<name>A0A5N0TFG0_9MICO</name>
<organism evidence="3 4">
    <name type="scientific">Microbacterium caowuchunii</name>
    <dbReference type="NCBI Taxonomy" id="2614638"/>
    <lineage>
        <taxon>Bacteria</taxon>
        <taxon>Bacillati</taxon>
        <taxon>Actinomycetota</taxon>
        <taxon>Actinomycetes</taxon>
        <taxon>Micrococcales</taxon>
        <taxon>Microbacteriaceae</taxon>
        <taxon>Microbacterium</taxon>
    </lineage>
</organism>
<evidence type="ECO:0000259" key="1">
    <source>
        <dbReference type="Pfam" id="PF00501"/>
    </source>
</evidence>
<gene>
    <name evidence="3" type="ORF">F6B40_08560</name>
</gene>
<dbReference type="PANTHER" id="PTHR43767:SF1">
    <property type="entry name" value="NONRIBOSOMAL PEPTIDE SYNTHASE PES1 (EUROFUNG)-RELATED"/>
    <property type="match status" value="1"/>
</dbReference>
<proteinExistence type="predicted"/>
<dbReference type="Gene3D" id="3.30.300.30">
    <property type="match status" value="1"/>
</dbReference>
<dbReference type="Proteomes" id="UP000326838">
    <property type="component" value="Unassembled WGS sequence"/>
</dbReference>
<dbReference type="InterPro" id="IPR050237">
    <property type="entry name" value="ATP-dep_AMP-bd_enzyme"/>
</dbReference>
<sequence length="388" mass="40583">MALLRAVPPEGQSARDVLRALRRAIDGPGPAVLLGSTEPVDVPAGTAAVVTTSGSTGVPKSVVLSRNALLASAFATSARVGEGAWLLAVQPSYVAGLQVLVRSLMSGREPAVLEGRFTAQSFASAARLMASSVGGERVPTYTSLVPAQFIRLIEAADDAEVLWALRSFQAFLIGGQALPEPVRVRAAELGVHVVRTYGSTETSGGCVYDGVPLDGVRMRIERGEVQLTGPVLAEGYLGEPERTDAVFVRDAEGTRWYRTGDAGEITDGVLRVTGRIDNVIISGGVNVSLDRVERVVRALPGLVDAVVVGVADERWGQASVVVLPARADDRAADPGILDAVRSAVARELGAPARPTRILRVDDLPALPSGKPDRVALRRLAAEGADRGA</sequence>
<reference evidence="4" key="1">
    <citation type="submission" date="2019-09" db="EMBL/GenBank/DDBJ databases">
        <title>Mumia zhuanghuii sp. nov. isolated from the intestinal contents of plateau pika (Ochotona curzoniae) in the Qinghai-Tibet plateau of China.</title>
        <authorList>
            <person name="Tian Z."/>
        </authorList>
    </citation>
    <scope>NUCLEOTIDE SEQUENCE [LARGE SCALE GENOMIC DNA]</scope>
    <source>
        <strain evidence="4">L-033</strain>
    </source>
</reference>
<dbReference type="InterPro" id="IPR042099">
    <property type="entry name" value="ANL_N_sf"/>
</dbReference>
<evidence type="ECO:0000313" key="4">
    <source>
        <dbReference type="Proteomes" id="UP000326838"/>
    </source>
</evidence>
<dbReference type="Gene3D" id="3.40.50.12780">
    <property type="entry name" value="N-terminal domain of ligase-like"/>
    <property type="match status" value="1"/>
</dbReference>
<dbReference type="GO" id="GO:0016878">
    <property type="term" value="F:acid-thiol ligase activity"/>
    <property type="evidence" value="ECO:0007669"/>
    <property type="project" value="UniProtKB-ARBA"/>
</dbReference>
<dbReference type="PROSITE" id="PS00455">
    <property type="entry name" value="AMP_BINDING"/>
    <property type="match status" value="1"/>
</dbReference>
<evidence type="ECO:0000259" key="2">
    <source>
        <dbReference type="Pfam" id="PF13193"/>
    </source>
</evidence>
<dbReference type="InterPro" id="IPR000873">
    <property type="entry name" value="AMP-dep_synth/lig_dom"/>
</dbReference>
<dbReference type="EMBL" id="VYUY01000009">
    <property type="protein sequence ID" value="KAA9133792.1"/>
    <property type="molecule type" value="Genomic_DNA"/>
</dbReference>
<feature type="domain" description="AMP-dependent synthetase/ligase" evidence="1">
    <location>
        <begin position="41"/>
        <end position="265"/>
    </location>
</feature>
<dbReference type="AlphaFoldDB" id="A0A5N0TFG0"/>
<dbReference type="InterPro" id="IPR020845">
    <property type="entry name" value="AMP-binding_CS"/>
</dbReference>
<dbReference type="InterPro" id="IPR045851">
    <property type="entry name" value="AMP-bd_C_sf"/>
</dbReference>
<protein>
    <submittedName>
        <fullName evidence="3">AMP-binding protein</fullName>
    </submittedName>
</protein>
<accession>A0A5N0TFG0</accession>
<keyword evidence="4" id="KW-1185">Reference proteome</keyword>
<dbReference type="Pfam" id="PF13193">
    <property type="entry name" value="AMP-binding_C"/>
    <property type="match status" value="1"/>
</dbReference>
<dbReference type="SUPFAM" id="SSF56801">
    <property type="entry name" value="Acetyl-CoA synthetase-like"/>
    <property type="match status" value="1"/>
</dbReference>
<feature type="domain" description="AMP-binding enzyme C-terminal" evidence="2">
    <location>
        <begin position="292"/>
        <end position="370"/>
    </location>
</feature>
<dbReference type="InterPro" id="IPR025110">
    <property type="entry name" value="AMP-bd_C"/>
</dbReference>
<dbReference type="PANTHER" id="PTHR43767">
    <property type="entry name" value="LONG-CHAIN-FATTY-ACID--COA LIGASE"/>
    <property type="match status" value="1"/>
</dbReference>
<dbReference type="Pfam" id="PF00501">
    <property type="entry name" value="AMP-binding"/>
    <property type="match status" value="1"/>
</dbReference>